<evidence type="ECO:0000313" key="7">
    <source>
        <dbReference type="EMBL" id="MBC5729367.1"/>
    </source>
</evidence>
<keyword evidence="8" id="KW-1185">Reference proteome</keyword>
<reference evidence="7 8" key="1">
    <citation type="submission" date="2020-08" db="EMBL/GenBank/DDBJ databases">
        <title>Genome public.</title>
        <authorList>
            <person name="Liu C."/>
            <person name="Sun Q."/>
        </authorList>
    </citation>
    <scope>NUCLEOTIDE SEQUENCE [LARGE SCALE GENOMIC DNA]</scope>
    <source>
        <strain evidence="7 8">New-38</strain>
    </source>
</reference>
<sequence>MVAWWGAVLVGGLTGILSGFGVGGGTLLLLYLTAVAGIPQHLAQGINLLYFLPTASTALVSHVRNGYVDKKTAVPAILAGLAGTALAAWVATGLEVELLHRCFGGFLLVVGVRELFARPR</sequence>
<name>A0ABR7HPE9_9FIRM</name>
<accession>A0ABR7HPE9</accession>
<comment type="similarity">
    <text evidence="2 6">Belongs to the 4-toluene sulfonate uptake permease (TSUP) (TC 2.A.102) family.</text>
</comment>
<dbReference type="RefSeq" id="WP_186962782.1">
    <property type="nucleotide sequence ID" value="NZ_JACOPR010000001.1"/>
</dbReference>
<dbReference type="PANTHER" id="PTHR43701">
    <property type="entry name" value="MEMBRANE TRANSPORTER PROTEIN MJ0441-RELATED"/>
    <property type="match status" value="1"/>
</dbReference>
<organism evidence="7 8">
    <name type="scientific">Pseudoflavonifractor hominis</name>
    <dbReference type="NCBI Taxonomy" id="2763059"/>
    <lineage>
        <taxon>Bacteria</taxon>
        <taxon>Bacillati</taxon>
        <taxon>Bacillota</taxon>
        <taxon>Clostridia</taxon>
        <taxon>Eubacteriales</taxon>
        <taxon>Oscillospiraceae</taxon>
        <taxon>Pseudoflavonifractor</taxon>
    </lineage>
</organism>
<keyword evidence="3 6" id="KW-0812">Transmembrane</keyword>
<comment type="caution">
    <text evidence="7">The sequence shown here is derived from an EMBL/GenBank/DDBJ whole genome shotgun (WGS) entry which is preliminary data.</text>
</comment>
<evidence type="ECO:0000256" key="3">
    <source>
        <dbReference type="ARBA" id="ARBA00022692"/>
    </source>
</evidence>
<dbReference type="Proteomes" id="UP000660021">
    <property type="component" value="Unassembled WGS sequence"/>
</dbReference>
<protein>
    <recommendedName>
        <fullName evidence="6">Probable membrane transporter protein</fullName>
    </recommendedName>
</protein>
<evidence type="ECO:0000256" key="2">
    <source>
        <dbReference type="ARBA" id="ARBA00009142"/>
    </source>
</evidence>
<evidence type="ECO:0000313" key="8">
    <source>
        <dbReference type="Proteomes" id="UP000660021"/>
    </source>
</evidence>
<dbReference type="InterPro" id="IPR051598">
    <property type="entry name" value="TSUP/Inactive_protease-like"/>
</dbReference>
<evidence type="ECO:0000256" key="4">
    <source>
        <dbReference type="ARBA" id="ARBA00022989"/>
    </source>
</evidence>
<dbReference type="InterPro" id="IPR002781">
    <property type="entry name" value="TM_pro_TauE-like"/>
</dbReference>
<comment type="subcellular location">
    <subcellularLocation>
        <location evidence="6">Cell membrane</location>
        <topology evidence="6">Multi-pass membrane protein</topology>
    </subcellularLocation>
    <subcellularLocation>
        <location evidence="1">Membrane</location>
        <topology evidence="1">Multi-pass membrane protein</topology>
    </subcellularLocation>
</comment>
<dbReference type="EMBL" id="JACOPR010000001">
    <property type="protein sequence ID" value="MBC5729367.1"/>
    <property type="molecule type" value="Genomic_DNA"/>
</dbReference>
<gene>
    <name evidence="7" type="ORF">H8S34_00765</name>
</gene>
<evidence type="ECO:0000256" key="1">
    <source>
        <dbReference type="ARBA" id="ARBA00004141"/>
    </source>
</evidence>
<feature type="transmembrane region" description="Helical" evidence="6">
    <location>
        <begin position="73"/>
        <end position="92"/>
    </location>
</feature>
<proteinExistence type="inferred from homology"/>
<dbReference type="PANTHER" id="PTHR43701:SF2">
    <property type="entry name" value="MEMBRANE TRANSPORTER PROTEIN YJNA-RELATED"/>
    <property type="match status" value="1"/>
</dbReference>
<evidence type="ECO:0000256" key="5">
    <source>
        <dbReference type="ARBA" id="ARBA00023136"/>
    </source>
</evidence>
<keyword evidence="4 6" id="KW-1133">Transmembrane helix</keyword>
<dbReference type="Pfam" id="PF01925">
    <property type="entry name" value="TauE"/>
    <property type="match status" value="1"/>
</dbReference>
<keyword evidence="6" id="KW-1003">Cell membrane</keyword>
<keyword evidence="5 6" id="KW-0472">Membrane</keyword>
<evidence type="ECO:0000256" key="6">
    <source>
        <dbReference type="RuleBase" id="RU363041"/>
    </source>
</evidence>